<dbReference type="AlphaFoldDB" id="A0AAE1WQW3"/>
<accession>A0AAE1WQW3</accession>
<dbReference type="Proteomes" id="UP001289374">
    <property type="component" value="Unassembled WGS sequence"/>
</dbReference>
<organism evidence="2 3">
    <name type="scientific">Sesamum angolense</name>
    <dbReference type="NCBI Taxonomy" id="2727404"/>
    <lineage>
        <taxon>Eukaryota</taxon>
        <taxon>Viridiplantae</taxon>
        <taxon>Streptophyta</taxon>
        <taxon>Embryophyta</taxon>
        <taxon>Tracheophyta</taxon>
        <taxon>Spermatophyta</taxon>
        <taxon>Magnoliopsida</taxon>
        <taxon>eudicotyledons</taxon>
        <taxon>Gunneridae</taxon>
        <taxon>Pentapetalae</taxon>
        <taxon>asterids</taxon>
        <taxon>lamiids</taxon>
        <taxon>Lamiales</taxon>
        <taxon>Pedaliaceae</taxon>
        <taxon>Sesamum</taxon>
    </lineage>
</organism>
<dbReference type="Pfam" id="PF13960">
    <property type="entry name" value="DUF4218"/>
    <property type="match status" value="1"/>
</dbReference>
<name>A0AAE1WQW3_9LAMI</name>
<gene>
    <name evidence="2" type="ORF">Sango_1263900</name>
</gene>
<dbReference type="PANTHER" id="PTHR48258">
    <property type="entry name" value="DUF4218 DOMAIN-CONTAINING PROTEIN-RELATED"/>
    <property type="match status" value="1"/>
</dbReference>
<reference evidence="2" key="2">
    <citation type="journal article" date="2024" name="Plant">
        <title>Genomic evolution and insights into agronomic trait innovations of Sesamum species.</title>
        <authorList>
            <person name="Miao H."/>
            <person name="Wang L."/>
            <person name="Qu L."/>
            <person name="Liu H."/>
            <person name="Sun Y."/>
            <person name="Le M."/>
            <person name="Wang Q."/>
            <person name="Wei S."/>
            <person name="Zheng Y."/>
            <person name="Lin W."/>
            <person name="Duan Y."/>
            <person name="Cao H."/>
            <person name="Xiong S."/>
            <person name="Wang X."/>
            <person name="Wei L."/>
            <person name="Li C."/>
            <person name="Ma Q."/>
            <person name="Ju M."/>
            <person name="Zhao R."/>
            <person name="Li G."/>
            <person name="Mu C."/>
            <person name="Tian Q."/>
            <person name="Mei H."/>
            <person name="Zhang T."/>
            <person name="Gao T."/>
            <person name="Zhang H."/>
        </authorList>
    </citation>
    <scope>NUCLEOTIDE SEQUENCE</scope>
    <source>
        <strain evidence="2">K16</strain>
    </source>
</reference>
<feature type="domain" description="DUF4218" evidence="1">
    <location>
        <begin position="235"/>
        <end position="279"/>
    </location>
</feature>
<proteinExistence type="predicted"/>
<reference evidence="2" key="1">
    <citation type="submission" date="2020-06" db="EMBL/GenBank/DDBJ databases">
        <authorList>
            <person name="Li T."/>
            <person name="Hu X."/>
            <person name="Zhang T."/>
            <person name="Song X."/>
            <person name="Zhang H."/>
            <person name="Dai N."/>
            <person name="Sheng W."/>
            <person name="Hou X."/>
            <person name="Wei L."/>
        </authorList>
    </citation>
    <scope>NUCLEOTIDE SEQUENCE</scope>
    <source>
        <strain evidence="2">K16</strain>
        <tissue evidence="2">Leaf</tissue>
    </source>
</reference>
<dbReference type="InterPro" id="IPR025452">
    <property type="entry name" value="DUF4218"/>
</dbReference>
<dbReference type="Pfam" id="PF02992">
    <property type="entry name" value="Transposase_21"/>
    <property type="match status" value="1"/>
</dbReference>
<keyword evidence="3" id="KW-1185">Reference proteome</keyword>
<comment type="caution">
    <text evidence="2">The sequence shown here is derived from an EMBL/GenBank/DDBJ whole genome shotgun (WGS) entry which is preliminary data.</text>
</comment>
<protein>
    <recommendedName>
        <fullName evidence="1">DUF4218 domain-containing protein</fullName>
    </recommendedName>
</protein>
<dbReference type="EMBL" id="JACGWL010000007">
    <property type="protein sequence ID" value="KAK4397884.1"/>
    <property type="molecule type" value="Genomic_DNA"/>
</dbReference>
<evidence type="ECO:0000259" key="1">
    <source>
        <dbReference type="Pfam" id="PF13960"/>
    </source>
</evidence>
<evidence type="ECO:0000313" key="2">
    <source>
        <dbReference type="EMBL" id="KAK4397884.1"/>
    </source>
</evidence>
<sequence>MDWVQRMVCDAAGLRFWSNYNQDGARDECLKSYPTNVGPSSCYGGHPFDYVPRLADQFHDVVHAAEQLLWNGCTQAQLASVAELVDIKRLYASEAIAEQITWHTNHQTGVGSMCHPSDAKEWRHFGWTYLDFTVEPCNVRLGLCTDGFAPAGSTVNSKCLIDVYLELLIEELQNLWYVGIIMGDNGKNETFTAHTALMWIVNWCYMKLIPVAFREMLPEPVWTALTEVSHLLQILCSMMLDVYRVQELEASVATILCNLEKIFPPTFFNSMEHLIVHLFHKL</sequence>
<dbReference type="PANTHER" id="PTHR48258:SF3">
    <property type="entry name" value="FK506-BINDING PROTEIN 4-LIKE ISOFORM X1"/>
    <property type="match status" value="1"/>
</dbReference>
<evidence type="ECO:0000313" key="3">
    <source>
        <dbReference type="Proteomes" id="UP001289374"/>
    </source>
</evidence>
<dbReference type="InterPro" id="IPR004242">
    <property type="entry name" value="Transposase_21"/>
</dbReference>